<dbReference type="InterPro" id="IPR036322">
    <property type="entry name" value="WD40_repeat_dom_sf"/>
</dbReference>
<dbReference type="PANTHER" id="PTHR46027:SF1">
    <property type="entry name" value="PEROXISOMAL TARGETING SIGNAL 2 RECEPTOR"/>
    <property type="match status" value="1"/>
</dbReference>
<dbReference type="PRINTS" id="PR00320">
    <property type="entry name" value="GPROTEINBRPT"/>
</dbReference>
<evidence type="ECO:0000256" key="7">
    <source>
        <dbReference type="ARBA" id="ARBA00022927"/>
    </source>
</evidence>
<dbReference type="CDD" id="cd00201">
    <property type="entry name" value="WW"/>
    <property type="match status" value="1"/>
</dbReference>
<dbReference type="Gene3D" id="2.130.10.10">
    <property type="entry name" value="YVTN repeat-like/Quinoprotein amine dehydrogenase"/>
    <property type="match status" value="1"/>
</dbReference>
<proteinExistence type="inferred from homology"/>
<keyword evidence="5 11" id="KW-0853">WD repeat</keyword>
<comment type="subcellular location">
    <subcellularLocation>
        <location evidence="2">Cytoplasm</location>
        <location evidence="2">Cytosol</location>
    </subcellularLocation>
    <subcellularLocation>
        <location evidence="1">Peroxisome matrix</location>
    </subcellularLocation>
</comment>
<dbReference type="PROSITE" id="PS50082">
    <property type="entry name" value="WD_REPEATS_2"/>
    <property type="match status" value="5"/>
</dbReference>
<dbReference type="InterPro" id="IPR036020">
    <property type="entry name" value="WW_dom_sf"/>
</dbReference>
<keyword evidence="14" id="KW-1185">Reference proteome</keyword>
<accession>A0A3M6V8K4</accession>
<dbReference type="Proteomes" id="UP000282087">
    <property type="component" value="Unassembled WGS sequence"/>
</dbReference>
<dbReference type="PROSITE" id="PS50020">
    <property type="entry name" value="WW_DOMAIN_2"/>
    <property type="match status" value="1"/>
</dbReference>
<evidence type="ECO:0000256" key="4">
    <source>
        <dbReference type="ARBA" id="ARBA00022490"/>
    </source>
</evidence>
<evidence type="ECO:0000256" key="2">
    <source>
        <dbReference type="ARBA" id="ARBA00004514"/>
    </source>
</evidence>
<dbReference type="InterPro" id="IPR001202">
    <property type="entry name" value="WW_dom"/>
</dbReference>
<dbReference type="GO" id="GO:0005829">
    <property type="term" value="C:cytosol"/>
    <property type="evidence" value="ECO:0007669"/>
    <property type="project" value="UniProtKB-SubCell"/>
</dbReference>
<feature type="repeat" description="WD" evidence="11">
    <location>
        <begin position="104"/>
        <end position="137"/>
    </location>
</feature>
<keyword evidence="8" id="KW-0576">Peroxisome</keyword>
<dbReference type="GO" id="GO:0005782">
    <property type="term" value="C:peroxisomal matrix"/>
    <property type="evidence" value="ECO:0007669"/>
    <property type="project" value="UniProtKB-SubCell"/>
</dbReference>
<evidence type="ECO:0000256" key="11">
    <source>
        <dbReference type="PROSITE-ProRule" id="PRU00221"/>
    </source>
</evidence>
<dbReference type="SUPFAM" id="SSF51045">
    <property type="entry name" value="WW domain"/>
    <property type="match status" value="1"/>
</dbReference>
<feature type="domain" description="WW" evidence="12">
    <location>
        <begin position="346"/>
        <end position="374"/>
    </location>
</feature>
<feature type="repeat" description="WD" evidence="11">
    <location>
        <begin position="147"/>
        <end position="189"/>
    </location>
</feature>
<dbReference type="PROSITE" id="PS50294">
    <property type="entry name" value="WD_REPEATS_REGION"/>
    <property type="match status" value="2"/>
</dbReference>
<dbReference type="VEuPathDB" id="FungiDB:DD237_007240"/>
<evidence type="ECO:0000256" key="8">
    <source>
        <dbReference type="ARBA" id="ARBA00023140"/>
    </source>
</evidence>
<evidence type="ECO:0000313" key="13">
    <source>
        <dbReference type="EMBL" id="RMX63248.1"/>
    </source>
</evidence>
<evidence type="ECO:0000256" key="5">
    <source>
        <dbReference type="ARBA" id="ARBA00022574"/>
    </source>
</evidence>
<comment type="similarity">
    <text evidence="9">Belongs to the WD repeat peroxin-7 family.</text>
</comment>
<dbReference type="InterPro" id="IPR044536">
    <property type="entry name" value="PEX7"/>
</dbReference>
<evidence type="ECO:0000256" key="10">
    <source>
        <dbReference type="ARBA" id="ARBA00032565"/>
    </source>
</evidence>
<dbReference type="InterPro" id="IPR020472">
    <property type="entry name" value="WD40_PAC1"/>
</dbReference>
<feature type="repeat" description="WD" evidence="11">
    <location>
        <begin position="66"/>
        <end position="101"/>
    </location>
</feature>
<dbReference type="CDD" id="cd00200">
    <property type="entry name" value="WD40"/>
    <property type="match status" value="1"/>
</dbReference>
<evidence type="ECO:0000313" key="14">
    <source>
        <dbReference type="Proteomes" id="UP000282087"/>
    </source>
</evidence>
<evidence type="ECO:0000256" key="9">
    <source>
        <dbReference type="ARBA" id="ARBA00024017"/>
    </source>
</evidence>
<feature type="repeat" description="WD" evidence="11">
    <location>
        <begin position="190"/>
        <end position="226"/>
    </location>
</feature>
<evidence type="ECO:0000256" key="6">
    <source>
        <dbReference type="ARBA" id="ARBA00022737"/>
    </source>
</evidence>
<dbReference type="SUPFAM" id="SSF50978">
    <property type="entry name" value="WD40 repeat-like"/>
    <property type="match status" value="1"/>
</dbReference>
<dbReference type="SMART" id="SM00320">
    <property type="entry name" value="WD40"/>
    <property type="match status" value="5"/>
</dbReference>
<protein>
    <recommendedName>
        <fullName evidence="10">Peroxin-7</fullName>
    </recommendedName>
</protein>
<keyword evidence="7" id="KW-0653">Protein transport</keyword>
<keyword evidence="3" id="KW-0813">Transport</keyword>
<name>A0A3M6V8K4_9STRA</name>
<sequence>MFLQARKTQTQFHGYSVEFSPFVDTLVAVGTAQYFGIVGNGRQYVYEMLPEGGLTPIRAFDTPQGVYDCAWSENHGQELVTSCADGSVKLWHLETRDQFPIQNYHEHKHEVSGVNWNLVAKDSFASASWDGSIKIWKPEVPHSVLTLSEHSSAVYNAVWSTQDHSLVASCSGDGTVKIWDLNSGRAITTIAAHGNEVLALDWNKYNQFEVVSGSTDCSIKVWDIRNLAREVRMFPGHNYAVKKIKCSPHDPDVIASVSYDMSVGIWNTKSPYPRLQNAQHHSEFVFGFDFSLFWLHVRGIDKQSCGTTLVAHRRRRVKFVFVCAIERIIFDVYEDKMETPKKTGFWTQHVDANSGRTYYFNMALGRSYWKLPPEVQAQVEKPALDVLRDWDPETAERKYGVANEPPTAGDDEEIRRKREVALAKSRMETIETQVAASTKLSLEERMTLATYKRKAVEVQSSTSNNRLPASESSNEYLELVRQLQQNDNGEEGAGGKWLALYRSWKEIDFSSCADNFLGFKSKSS</sequence>
<organism evidence="13 14">
    <name type="scientific">Peronospora effusa</name>
    <dbReference type="NCBI Taxonomy" id="542832"/>
    <lineage>
        <taxon>Eukaryota</taxon>
        <taxon>Sar</taxon>
        <taxon>Stramenopiles</taxon>
        <taxon>Oomycota</taxon>
        <taxon>Peronosporomycetes</taxon>
        <taxon>Peronosporales</taxon>
        <taxon>Peronosporaceae</taxon>
        <taxon>Peronospora</taxon>
    </lineage>
</organism>
<evidence type="ECO:0000256" key="1">
    <source>
        <dbReference type="ARBA" id="ARBA00004253"/>
    </source>
</evidence>
<dbReference type="EMBL" id="QLLG01000430">
    <property type="protein sequence ID" value="RMX63248.1"/>
    <property type="molecule type" value="Genomic_DNA"/>
</dbReference>
<dbReference type="InterPro" id="IPR001680">
    <property type="entry name" value="WD40_rpt"/>
</dbReference>
<dbReference type="PROSITE" id="PS00678">
    <property type="entry name" value="WD_REPEATS_1"/>
    <property type="match status" value="3"/>
</dbReference>
<dbReference type="GO" id="GO:0005053">
    <property type="term" value="F:peroxisome matrix targeting signal-2 binding"/>
    <property type="evidence" value="ECO:0007669"/>
    <property type="project" value="InterPro"/>
</dbReference>
<dbReference type="InterPro" id="IPR015943">
    <property type="entry name" value="WD40/YVTN_repeat-like_dom_sf"/>
</dbReference>
<keyword evidence="4" id="KW-0963">Cytoplasm</keyword>
<keyword evidence="6" id="KW-0677">Repeat</keyword>
<dbReference type="STRING" id="542832.A0A3M6V8K4"/>
<evidence type="ECO:0000259" key="12">
    <source>
        <dbReference type="PROSITE" id="PS50020"/>
    </source>
</evidence>
<dbReference type="Gene3D" id="2.20.70.10">
    <property type="match status" value="1"/>
</dbReference>
<reference evidence="13 14" key="1">
    <citation type="submission" date="2018-06" db="EMBL/GenBank/DDBJ databases">
        <title>Comparative genomics of downy mildews reveals potential adaptations to biotrophy.</title>
        <authorList>
            <person name="Fletcher K."/>
            <person name="Klosterman S.J."/>
            <person name="Derevnina L."/>
            <person name="Martin F."/>
            <person name="Koike S."/>
            <person name="Reyes Chin-Wo S."/>
            <person name="Mou B."/>
            <person name="Michelmore R."/>
        </authorList>
    </citation>
    <scope>NUCLEOTIDE SEQUENCE [LARGE SCALE GENOMIC DNA]</scope>
    <source>
        <strain evidence="13 14">R14</strain>
    </source>
</reference>
<gene>
    <name evidence="13" type="ORF">DD238_006974</name>
</gene>
<dbReference type="PANTHER" id="PTHR46027">
    <property type="entry name" value="PEROXISOMAL TARGETING SIGNAL 2 RECEPTOR"/>
    <property type="match status" value="1"/>
</dbReference>
<dbReference type="GO" id="GO:0016558">
    <property type="term" value="P:protein import into peroxisome matrix"/>
    <property type="evidence" value="ECO:0007669"/>
    <property type="project" value="InterPro"/>
</dbReference>
<dbReference type="InterPro" id="IPR019775">
    <property type="entry name" value="WD40_repeat_CS"/>
</dbReference>
<evidence type="ECO:0000256" key="3">
    <source>
        <dbReference type="ARBA" id="ARBA00022448"/>
    </source>
</evidence>
<feature type="repeat" description="WD" evidence="11">
    <location>
        <begin position="234"/>
        <end position="270"/>
    </location>
</feature>
<comment type="caution">
    <text evidence="13">The sequence shown here is derived from an EMBL/GenBank/DDBJ whole genome shotgun (WGS) entry which is preliminary data.</text>
</comment>
<dbReference type="Pfam" id="PF00397">
    <property type="entry name" value="WW"/>
    <property type="match status" value="1"/>
</dbReference>
<dbReference type="AlphaFoldDB" id="A0A3M6V8K4"/>
<dbReference type="Pfam" id="PF00400">
    <property type="entry name" value="WD40"/>
    <property type="match status" value="5"/>
</dbReference>